<dbReference type="GO" id="GO:0005524">
    <property type="term" value="F:ATP binding"/>
    <property type="evidence" value="ECO:0007669"/>
    <property type="project" value="UniProtKB-KW"/>
</dbReference>
<dbReference type="FunFam" id="3.40.50.1260:FF:000012">
    <property type="entry name" value="Phosphoglycerate kinase"/>
    <property type="match status" value="1"/>
</dbReference>
<evidence type="ECO:0000256" key="8">
    <source>
        <dbReference type="ARBA" id="ARBA00022679"/>
    </source>
</evidence>
<evidence type="ECO:0000313" key="18">
    <source>
        <dbReference type="Proteomes" id="UP000600363"/>
    </source>
</evidence>
<feature type="binding site" evidence="13 14">
    <location>
        <begin position="35"/>
        <end position="37"/>
    </location>
    <ligand>
        <name>substrate</name>
    </ligand>
</feature>
<evidence type="ECO:0000256" key="1">
    <source>
        <dbReference type="ARBA" id="ARBA00000642"/>
    </source>
</evidence>
<dbReference type="EMBL" id="DUIH01000012">
    <property type="protein sequence ID" value="HIH69763.1"/>
    <property type="molecule type" value="Genomic_DNA"/>
</dbReference>
<feature type="binding site" evidence="14">
    <location>
        <position position="169"/>
    </location>
    <ligand>
        <name>(2R)-3-phosphoglycerate</name>
        <dbReference type="ChEBI" id="CHEBI:58272"/>
    </ligand>
</feature>
<comment type="caution">
    <text evidence="13">Lacks conserved residue(s) required for the propagation of feature annotation.</text>
</comment>
<keyword evidence="8 13" id="KW-0808">Transferase</keyword>
<evidence type="ECO:0000256" key="10">
    <source>
        <dbReference type="ARBA" id="ARBA00022777"/>
    </source>
</evidence>
<evidence type="ECO:0000256" key="9">
    <source>
        <dbReference type="ARBA" id="ARBA00022741"/>
    </source>
</evidence>
<dbReference type="Pfam" id="PF00162">
    <property type="entry name" value="PGK"/>
    <property type="match status" value="1"/>
</dbReference>
<dbReference type="PANTHER" id="PTHR11406">
    <property type="entry name" value="PHOSPHOGLYCERATE KINASE"/>
    <property type="match status" value="1"/>
</dbReference>
<dbReference type="InterPro" id="IPR001576">
    <property type="entry name" value="Phosphoglycerate_kinase"/>
</dbReference>
<dbReference type="HAMAP" id="MF_00145">
    <property type="entry name" value="Phosphoglyc_kinase"/>
    <property type="match status" value="1"/>
</dbReference>
<feature type="binding site" evidence="13">
    <location>
        <position position="169"/>
    </location>
    <ligand>
        <name>substrate</name>
    </ligand>
</feature>
<dbReference type="InterPro" id="IPR036043">
    <property type="entry name" value="Phosphoglycerate_kinase_sf"/>
</dbReference>
<name>A0A832RSW7_9EURY</name>
<evidence type="ECO:0000256" key="4">
    <source>
        <dbReference type="ARBA" id="ARBA00008982"/>
    </source>
</evidence>
<comment type="caution">
    <text evidence="17">The sequence shown here is derived from an EMBL/GenBank/DDBJ whole genome shotgun (WGS) entry which is preliminary data.</text>
</comment>
<dbReference type="GO" id="GO:0005829">
    <property type="term" value="C:cytosol"/>
    <property type="evidence" value="ECO:0007669"/>
    <property type="project" value="TreeGrafter"/>
</dbReference>
<dbReference type="Proteomes" id="UP000600363">
    <property type="component" value="Unassembled WGS sequence"/>
</dbReference>
<dbReference type="GO" id="GO:0004618">
    <property type="term" value="F:phosphoglycerate kinase activity"/>
    <property type="evidence" value="ECO:0007669"/>
    <property type="project" value="UniProtKB-UniRule"/>
</dbReference>
<feature type="binding site" evidence="13 14">
    <location>
        <begin position="72"/>
        <end position="75"/>
    </location>
    <ligand>
        <name>substrate</name>
    </ligand>
</feature>
<dbReference type="GO" id="GO:0043531">
    <property type="term" value="F:ADP binding"/>
    <property type="evidence" value="ECO:0007669"/>
    <property type="project" value="TreeGrafter"/>
</dbReference>
<dbReference type="FunFam" id="3.40.50.1260:FF:000006">
    <property type="entry name" value="Phosphoglycerate kinase"/>
    <property type="match status" value="1"/>
</dbReference>
<evidence type="ECO:0000256" key="2">
    <source>
        <dbReference type="ARBA" id="ARBA00004496"/>
    </source>
</evidence>
<keyword evidence="10 13" id="KW-0418">Kinase</keyword>
<evidence type="ECO:0000313" key="17">
    <source>
        <dbReference type="EMBL" id="HIH69763.1"/>
    </source>
</evidence>
<dbReference type="RefSeq" id="WP_052353222.1">
    <property type="nucleotide sequence ID" value="NZ_DUIH01000012.1"/>
</dbReference>
<feature type="binding site" evidence="13 15">
    <location>
        <position position="342"/>
    </location>
    <ligand>
        <name>ATP</name>
        <dbReference type="ChEBI" id="CHEBI:30616"/>
    </ligand>
</feature>
<dbReference type="GO" id="GO:0006096">
    <property type="term" value="P:glycolytic process"/>
    <property type="evidence" value="ECO:0007669"/>
    <property type="project" value="UniProtKB-UniRule"/>
</dbReference>
<organism evidence="17 18">
    <name type="scientific">Methermicoccus shengliensis</name>
    <dbReference type="NCBI Taxonomy" id="660064"/>
    <lineage>
        <taxon>Archaea</taxon>
        <taxon>Methanobacteriati</taxon>
        <taxon>Methanobacteriota</taxon>
        <taxon>Stenosarchaea group</taxon>
        <taxon>Methanomicrobia</taxon>
        <taxon>Methanosarcinales</taxon>
        <taxon>Methermicoccaceae</taxon>
        <taxon>Methermicoccus</taxon>
    </lineage>
</organism>
<dbReference type="PANTHER" id="PTHR11406:SF23">
    <property type="entry name" value="PHOSPHOGLYCERATE KINASE 1, CHLOROPLASTIC-RELATED"/>
    <property type="match status" value="1"/>
</dbReference>
<feature type="binding site" evidence="13">
    <location>
        <position position="51"/>
    </location>
    <ligand>
        <name>substrate</name>
    </ligand>
</feature>
<reference evidence="17" key="1">
    <citation type="journal article" date="2020" name="bioRxiv">
        <title>A rank-normalized archaeal taxonomy based on genome phylogeny resolves widespread incomplete and uneven classifications.</title>
        <authorList>
            <person name="Rinke C."/>
            <person name="Chuvochina M."/>
            <person name="Mussig A.J."/>
            <person name="Chaumeil P.-A."/>
            <person name="Waite D.W."/>
            <person name="Whitman W.B."/>
            <person name="Parks D.H."/>
            <person name="Hugenholtz P."/>
        </authorList>
    </citation>
    <scope>NUCLEOTIDE SEQUENCE</scope>
    <source>
        <strain evidence="17">UBA12518</strain>
    </source>
</reference>
<feature type="binding site" evidence="14">
    <location>
        <position position="51"/>
    </location>
    <ligand>
        <name>(2R)-3-phosphoglycerate</name>
        <dbReference type="ChEBI" id="CHEBI:58272"/>
    </ligand>
</feature>
<sequence>MDTHRKTERLMQEQSEYLTLSDIELAGKSVLVRVDLNSPMDPRGVILDDMRFRSHLSTLRELSECRVVLLAHQSRPGKRDFTTMEPHARLLSRLLGKRVVYVDDIFGSHARSSIERMQDGDVLLLENVRFYSEETLKRSAEEHATTHMVRRLAPYFDVFVNDAFSVCHRPHLSVIGFTPLLPSVAGKVVERELHYLGKGVQSDTPVLFVLGGAKAEDSLKVMENILGRNPKSRILTAGLVANLLLHARGIDLGAPNVEVLRSTGLLEYAEQAAELLQQHGGRIELPVDFGVDRDGERENVRVEELPVPYLIKDIGIETMATFSERIESAQVVVMNGPAGVIEEEEYKVGTFELLKAATKAGCSLIGGGHISAAVDDAGLRHRLTHVSTGGGAAIEFLSGESLPGIEALKRAAQRHRKQR</sequence>
<evidence type="ECO:0000256" key="15">
    <source>
        <dbReference type="PIRSR" id="PIRSR000724-2"/>
    </source>
</evidence>
<comment type="subcellular location">
    <subcellularLocation>
        <location evidence="2 13">Cytoplasm</location>
    </subcellularLocation>
</comment>
<feature type="binding site" evidence="13">
    <location>
        <position position="129"/>
    </location>
    <ligand>
        <name>substrate</name>
    </ligand>
</feature>
<proteinExistence type="inferred from homology"/>
<dbReference type="InterPro" id="IPR015824">
    <property type="entry name" value="Phosphoglycerate_kinase_N"/>
</dbReference>
<keyword evidence="7 13" id="KW-0963">Cytoplasm</keyword>
<dbReference type="Gene3D" id="3.40.50.1260">
    <property type="entry name" value="Phosphoglycerate kinase, N-terminal domain"/>
    <property type="match status" value="2"/>
</dbReference>
<dbReference type="PRINTS" id="PR00477">
    <property type="entry name" value="PHGLYCKINASE"/>
</dbReference>
<feature type="binding site" evidence="13">
    <location>
        <begin position="367"/>
        <end position="370"/>
    </location>
    <ligand>
        <name>ATP</name>
        <dbReference type="ChEBI" id="CHEBI:30616"/>
    </ligand>
</feature>
<accession>A0A832RSW7</accession>
<comment type="catalytic activity">
    <reaction evidence="1 13 16">
        <text>(2R)-3-phosphoglycerate + ATP = (2R)-3-phospho-glyceroyl phosphate + ADP</text>
        <dbReference type="Rhea" id="RHEA:14801"/>
        <dbReference type="ChEBI" id="CHEBI:30616"/>
        <dbReference type="ChEBI" id="CHEBI:57604"/>
        <dbReference type="ChEBI" id="CHEBI:58272"/>
        <dbReference type="ChEBI" id="CHEBI:456216"/>
        <dbReference type="EC" id="2.7.2.3"/>
    </reaction>
</comment>
<gene>
    <name evidence="13 17" type="primary">pgk</name>
    <name evidence="17" type="ORF">HA299_03965</name>
</gene>
<keyword evidence="9 13" id="KW-0547">Nucleotide-binding</keyword>
<evidence type="ECO:0000256" key="14">
    <source>
        <dbReference type="PIRSR" id="PIRSR000724-1"/>
    </source>
</evidence>
<dbReference type="SUPFAM" id="SSF53748">
    <property type="entry name" value="Phosphoglycerate kinase"/>
    <property type="match status" value="1"/>
</dbReference>
<keyword evidence="11 13" id="KW-0067">ATP-binding</keyword>
<dbReference type="PIRSF" id="PIRSF000724">
    <property type="entry name" value="Pgk"/>
    <property type="match status" value="1"/>
</dbReference>
<dbReference type="AlphaFoldDB" id="A0A832RSW7"/>
<dbReference type="UniPathway" id="UPA00109">
    <property type="reaction ID" value="UER00185"/>
</dbReference>
<evidence type="ECO:0000256" key="16">
    <source>
        <dbReference type="RuleBase" id="RU000532"/>
    </source>
</evidence>
<protein>
    <recommendedName>
        <fullName evidence="6 13">Phosphoglycerate kinase</fullName>
        <ecNumber evidence="5 13">2.7.2.3</ecNumber>
    </recommendedName>
</protein>
<keyword evidence="12 13" id="KW-0324">Glycolysis</keyword>
<comment type="subunit">
    <text evidence="13">Monomer.</text>
</comment>
<evidence type="ECO:0000256" key="7">
    <source>
        <dbReference type="ARBA" id="ARBA00022490"/>
    </source>
</evidence>
<evidence type="ECO:0000256" key="6">
    <source>
        <dbReference type="ARBA" id="ARBA00016471"/>
    </source>
</evidence>
<feature type="binding site" evidence="14">
    <location>
        <position position="129"/>
    </location>
    <ligand>
        <name>(2R)-3-phosphoglycerate</name>
        <dbReference type="ChEBI" id="CHEBI:58272"/>
    </ligand>
</feature>
<comment type="similarity">
    <text evidence="4 13 16">Belongs to the phosphoglycerate kinase family.</text>
</comment>
<evidence type="ECO:0000256" key="5">
    <source>
        <dbReference type="ARBA" id="ARBA00013061"/>
    </source>
</evidence>
<comment type="pathway">
    <text evidence="3 13">Carbohydrate degradation; glycolysis; pyruvate from D-glyceraldehyde 3-phosphate: step 2/5.</text>
</comment>
<dbReference type="GO" id="GO:0006094">
    <property type="term" value="P:gluconeogenesis"/>
    <property type="evidence" value="ECO:0007669"/>
    <property type="project" value="TreeGrafter"/>
</dbReference>
<evidence type="ECO:0000256" key="13">
    <source>
        <dbReference type="HAMAP-Rule" id="MF_00145"/>
    </source>
</evidence>
<dbReference type="EC" id="2.7.2.3" evidence="5 13"/>
<evidence type="ECO:0000256" key="3">
    <source>
        <dbReference type="ARBA" id="ARBA00004838"/>
    </source>
</evidence>
<evidence type="ECO:0000256" key="11">
    <source>
        <dbReference type="ARBA" id="ARBA00022840"/>
    </source>
</evidence>
<evidence type="ECO:0000256" key="12">
    <source>
        <dbReference type="ARBA" id="ARBA00023152"/>
    </source>
</evidence>